<gene>
    <name evidence="2" type="ORF">RI138_25540</name>
</gene>
<keyword evidence="1" id="KW-0732">Signal</keyword>
<dbReference type="EMBL" id="CP134500">
    <property type="protein sequence ID" value="WNF29923.1"/>
    <property type="molecule type" value="Genomic_DNA"/>
</dbReference>
<evidence type="ECO:0000313" key="2">
    <source>
        <dbReference type="EMBL" id="WNF29923.1"/>
    </source>
</evidence>
<evidence type="ECO:0000313" key="3">
    <source>
        <dbReference type="Proteomes" id="UP001303236"/>
    </source>
</evidence>
<accession>A0ABY9W1T3</accession>
<evidence type="ECO:0000256" key="1">
    <source>
        <dbReference type="SAM" id="SignalP"/>
    </source>
</evidence>
<name>A0ABY9W1T3_9ACTN</name>
<sequence>MNWYRRVGVALTASLLGGLMASGTAGAATPKDVCGWTSTPVGWVEVKYWDSSRCGSTGGGMYNTKRITDTSDVAAGGTVSACTYSPIPSGFHITRYSSVSDCNRSRGTSDYHNRVGLVNLAGLPKGTTKTICGLFEVPAGWTVHSRSKSVDCQQYKYGYPSNDNTMTIRKS</sequence>
<organism evidence="2 3">
    <name type="scientific">Streptomyces durocortorensis</name>
    <dbReference type="NCBI Taxonomy" id="2811104"/>
    <lineage>
        <taxon>Bacteria</taxon>
        <taxon>Bacillati</taxon>
        <taxon>Actinomycetota</taxon>
        <taxon>Actinomycetes</taxon>
        <taxon>Kitasatosporales</taxon>
        <taxon>Streptomycetaceae</taxon>
        <taxon>Streptomyces</taxon>
    </lineage>
</organism>
<feature type="chain" id="PRO_5045544903" description="Secreted protein" evidence="1">
    <location>
        <begin position="28"/>
        <end position="171"/>
    </location>
</feature>
<feature type="signal peptide" evidence="1">
    <location>
        <begin position="1"/>
        <end position="27"/>
    </location>
</feature>
<reference evidence="2 3" key="1">
    <citation type="submission" date="2023-09" db="EMBL/GenBank/DDBJ databases">
        <title>Genome completion map analysis of the actinomycetes C11-1.</title>
        <authorList>
            <person name="Qin P."/>
            <person name="Guan P."/>
        </authorList>
    </citation>
    <scope>NUCLEOTIDE SEQUENCE [LARGE SCALE GENOMIC DNA]</scope>
    <source>
        <strain evidence="2 3">C11-1</strain>
    </source>
</reference>
<keyword evidence="3" id="KW-1185">Reference proteome</keyword>
<protein>
    <recommendedName>
        <fullName evidence="4">Secreted protein</fullName>
    </recommendedName>
</protein>
<evidence type="ECO:0008006" key="4">
    <source>
        <dbReference type="Google" id="ProtNLM"/>
    </source>
</evidence>
<proteinExistence type="predicted"/>
<dbReference type="Proteomes" id="UP001303236">
    <property type="component" value="Chromosome"/>
</dbReference>